<keyword evidence="2" id="KW-1185">Reference proteome</keyword>
<protein>
    <submittedName>
        <fullName evidence="1">Uncharacterized protein</fullName>
    </submittedName>
</protein>
<gene>
    <name evidence="1" type="ORF">V6N12_014668</name>
</gene>
<dbReference type="EMBL" id="JBBPBM010000024">
    <property type="protein sequence ID" value="KAK8542058.1"/>
    <property type="molecule type" value="Genomic_DNA"/>
</dbReference>
<organism evidence="1 2">
    <name type="scientific">Hibiscus sabdariffa</name>
    <name type="common">roselle</name>
    <dbReference type="NCBI Taxonomy" id="183260"/>
    <lineage>
        <taxon>Eukaryota</taxon>
        <taxon>Viridiplantae</taxon>
        <taxon>Streptophyta</taxon>
        <taxon>Embryophyta</taxon>
        <taxon>Tracheophyta</taxon>
        <taxon>Spermatophyta</taxon>
        <taxon>Magnoliopsida</taxon>
        <taxon>eudicotyledons</taxon>
        <taxon>Gunneridae</taxon>
        <taxon>Pentapetalae</taxon>
        <taxon>rosids</taxon>
        <taxon>malvids</taxon>
        <taxon>Malvales</taxon>
        <taxon>Malvaceae</taxon>
        <taxon>Malvoideae</taxon>
        <taxon>Hibiscus</taxon>
    </lineage>
</organism>
<name>A0ABR2DKV3_9ROSI</name>
<evidence type="ECO:0000313" key="1">
    <source>
        <dbReference type="EMBL" id="KAK8542058.1"/>
    </source>
</evidence>
<proteinExistence type="predicted"/>
<accession>A0ABR2DKV3</accession>
<dbReference type="Proteomes" id="UP001472677">
    <property type="component" value="Unassembled WGS sequence"/>
</dbReference>
<evidence type="ECO:0000313" key="2">
    <source>
        <dbReference type="Proteomes" id="UP001472677"/>
    </source>
</evidence>
<comment type="caution">
    <text evidence="1">The sequence shown here is derived from an EMBL/GenBank/DDBJ whole genome shotgun (WGS) entry which is preliminary data.</text>
</comment>
<sequence length="95" mass="10855">MIIEHLLKQKLVLGASKATNFHGANCQQMEAHLHYFAASSYAYHALFLSRCKEYGNVVAYWDDEAERKCRGIFMRLRKDKTGEHIFSSRTSGPCA</sequence>
<reference evidence="1 2" key="1">
    <citation type="journal article" date="2024" name="G3 (Bethesda)">
        <title>Genome assembly of Hibiscus sabdariffa L. provides insights into metabolisms of medicinal natural products.</title>
        <authorList>
            <person name="Kim T."/>
        </authorList>
    </citation>
    <scope>NUCLEOTIDE SEQUENCE [LARGE SCALE GENOMIC DNA]</scope>
    <source>
        <strain evidence="1">TK-2024</strain>
        <tissue evidence="1">Old leaves</tissue>
    </source>
</reference>